<dbReference type="EMBL" id="CAJNNW010000647">
    <property type="protein sequence ID" value="CAE8629593.1"/>
    <property type="molecule type" value="Genomic_DNA"/>
</dbReference>
<feature type="region of interest" description="Disordered" evidence="9">
    <location>
        <begin position="96"/>
        <end position="135"/>
    </location>
</feature>
<evidence type="ECO:0000259" key="10">
    <source>
        <dbReference type="PROSITE" id="PS50042"/>
    </source>
</evidence>
<organism evidence="11 12">
    <name type="scientific">Polarella glacialis</name>
    <name type="common">Dinoflagellate</name>
    <dbReference type="NCBI Taxonomy" id="89957"/>
    <lineage>
        <taxon>Eukaryota</taxon>
        <taxon>Sar</taxon>
        <taxon>Alveolata</taxon>
        <taxon>Dinophyceae</taxon>
        <taxon>Suessiales</taxon>
        <taxon>Suessiaceae</taxon>
        <taxon>Polarella</taxon>
    </lineage>
</organism>
<keyword evidence="5" id="KW-0406">Ion transport</keyword>
<accession>A0A813GRT8</accession>
<dbReference type="PROSITE" id="PS00888">
    <property type="entry name" value="CNMP_BINDING_1"/>
    <property type="match status" value="1"/>
</dbReference>
<evidence type="ECO:0000313" key="11">
    <source>
        <dbReference type="EMBL" id="CAE8629593.1"/>
    </source>
</evidence>
<evidence type="ECO:0000313" key="12">
    <source>
        <dbReference type="Proteomes" id="UP000626109"/>
    </source>
</evidence>
<feature type="domain" description="Cyclic nucleotide-binding" evidence="10">
    <location>
        <begin position="1202"/>
        <end position="1319"/>
    </location>
</feature>
<keyword evidence="2" id="KW-0813">Transport</keyword>
<evidence type="ECO:0000256" key="2">
    <source>
        <dbReference type="ARBA" id="ARBA00022448"/>
    </source>
</evidence>
<protein>
    <recommendedName>
        <fullName evidence="10">Cyclic nucleotide-binding domain-containing protein</fullName>
    </recommendedName>
</protein>
<keyword evidence="6" id="KW-0472">Membrane</keyword>
<keyword evidence="8" id="KW-0407">Ion channel</keyword>
<evidence type="ECO:0000256" key="8">
    <source>
        <dbReference type="ARBA" id="ARBA00023303"/>
    </source>
</evidence>
<dbReference type="SMART" id="SM00100">
    <property type="entry name" value="cNMP"/>
    <property type="match status" value="4"/>
</dbReference>
<sequence length="1570" mass="170329">MPPNANAQRCSIIGTTDNQLAVRAAVLQHAVATAGSGRAALHPALLAASSAPSHNPGDVLTDRSSGLVLPRRPVLGKRASTMPQVGFAMPEAAKGRRHSVYAPSGDPGAGLDPMQEMEGSEPWQSPRPSDAEGVDMERRVPDHDAEASGVVFHALRQTALFKGCGSEFLLEILAGGKREVLGIDQKLIVQDQHKSMIVLESGALRLCVGPGPAVVVGPGAIVNICGLVDVKQDMLTMYSKPTESERDPGEDPYEVYGAPTGSMGFEVYDARLPDKDMMFGGGLSGDQLCYYSLCPSACKSRNSRASLKHLVGGQLPFVVSGARAGEAPMTRCDRADYMKGGAAIVLIDWPLVQSVGLLHPKDMATVQKNWDELQFNWKQVLSRCRTLFTAAPPEFLWGLAEILEVITVNATDLIVQEGERGPNAESLIIIDQGDAEVEKQVGISSHEAKYVPIGSLKPSAIIGDWCLISSGLPRPASVRARTDVKLLILKAENLRNLVRMFPGVLAGSEQKLNKVAAFFRTRLTGQAQESLLLCNLFAGCSSQFLIDLTNAVEYKVFFCGQSITAEADDSDDESSISDNDAEEALDVKGKLFAFEFGQGSFQAPGRGQLGKLRAGELLQSSALQKCDFCVSTPLLLAVKLKMKALQEVLKKHPTERHRYTPAFLGETSNVMRGVVKQIEVFKMCGNGFVDDLSLEIEHASYMPGQTIVVMGAQDNSQMFLLRRGQVSVEIEFKKVADMKSGATFGELVMLGVVQSRTATVRAMTYCTMIQIPRVPFWDAIERFPEERGQFEQLALNNMKISASWPVLEGVASRLGLLLNLQAPRRTCLPGDQFFNSDKGRESAVLVLAGMCAVLDAEGQELEVLKPGECFNEQILLGIPNFKAYYIVPKEPSELQIINPDMWEKVTAEFTNEKNQIRRNIHQYMARTATKRLDGNNVSILRQTALFRTAPQEMVDQLHQRLQPKVFKTGEAIVVGGQEGDAMYIVLDGVAFFGKSVGNNCLITEFKAGQALGEAVMSRAAKAHAVTVRAKNLVIAHALRRKDLFEVLEALGPEVQEPFNALLEEARSRPKLTLQQKLKRSICFKGCGATFMSAACKDVIFAPGDPILLRGELCKAGESPVYVILSGSASIEGELGVQLSEINKGEITGEGATCTVRGFMAGTSRHFLTELHARRQTDNKAAMARWASWLEVKVIPALRSSPVFADWSVHLLKAVVAPLSEDIFAPGEAIAEAGSPADSMLVFLGGTAEVETRKGFKIGCLKAGATMGGIAALGLFPIRTTTIRAMDSCSVLAVPAALLQSVLSSTGAEEARESIRLLTESRTQQVARGFPLAALPLHVGPEDMCARAVAMQADKIMLAPGEVWVPASDSGVNGPHFGVLVSGRAFLEVETDRRQVLQLLPKSLVPEGLLSEYGVVVRAISACEIYTCRRSDFIAAVDCVPSAQGWYPRFRLHEKQVKNRMVSRLQSARGASNGLVPHRDSDDLEQWRSRRLGCIARAAEFREELKESIGTPLQPLKRPQSSGNLRRRESIPFAGLAMYPVIQVAARPRLPARSGSAPKLRSASPALPICW</sequence>
<evidence type="ECO:0000256" key="6">
    <source>
        <dbReference type="ARBA" id="ARBA00023136"/>
    </source>
</evidence>
<evidence type="ECO:0000256" key="4">
    <source>
        <dbReference type="ARBA" id="ARBA00022989"/>
    </source>
</evidence>
<evidence type="ECO:0000256" key="1">
    <source>
        <dbReference type="ARBA" id="ARBA00004141"/>
    </source>
</evidence>
<keyword evidence="7" id="KW-1071">Ligand-gated ion channel</keyword>
<name>A0A813GRT8_POLGL</name>
<dbReference type="PROSITE" id="PS50042">
    <property type="entry name" value="CNMP_BINDING_3"/>
    <property type="match status" value="4"/>
</dbReference>
<dbReference type="InterPro" id="IPR014710">
    <property type="entry name" value="RmlC-like_jellyroll"/>
</dbReference>
<dbReference type="GO" id="GO:0044877">
    <property type="term" value="F:protein-containing complex binding"/>
    <property type="evidence" value="ECO:0007669"/>
    <property type="project" value="TreeGrafter"/>
</dbReference>
<comment type="subcellular location">
    <subcellularLocation>
        <location evidence="1">Membrane</location>
        <topology evidence="1">Multi-pass membrane protein</topology>
    </subcellularLocation>
</comment>
<dbReference type="GO" id="GO:0016020">
    <property type="term" value="C:membrane"/>
    <property type="evidence" value="ECO:0007669"/>
    <property type="project" value="UniProtKB-SubCell"/>
</dbReference>
<dbReference type="PANTHER" id="PTHR45638:SF11">
    <property type="entry name" value="CYCLIC NUCLEOTIDE-GATED CATION CHANNEL SUBUNIT A"/>
    <property type="match status" value="1"/>
</dbReference>
<dbReference type="PANTHER" id="PTHR45638">
    <property type="entry name" value="CYCLIC NUCLEOTIDE-GATED CATION CHANNEL SUBUNIT A"/>
    <property type="match status" value="1"/>
</dbReference>
<dbReference type="Pfam" id="PF00027">
    <property type="entry name" value="cNMP_binding"/>
    <property type="match status" value="3"/>
</dbReference>
<evidence type="ECO:0000256" key="5">
    <source>
        <dbReference type="ARBA" id="ARBA00023065"/>
    </source>
</evidence>
<keyword evidence="4" id="KW-1133">Transmembrane helix</keyword>
<evidence type="ECO:0000256" key="3">
    <source>
        <dbReference type="ARBA" id="ARBA00022692"/>
    </source>
</evidence>
<feature type="domain" description="Cyclic nucleotide-binding" evidence="10">
    <location>
        <begin position="387"/>
        <end position="498"/>
    </location>
</feature>
<dbReference type="CDD" id="cd00038">
    <property type="entry name" value="CAP_ED"/>
    <property type="match status" value="4"/>
</dbReference>
<feature type="region of interest" description="Disordered" evidence="9">
    <location>
        <begin position="1551"/>
        <end position="1570"/>
    </location>
</feature>
<dbReference type="GO" id="GO:0005221">
    <property type="term" value="F:intracellularly cyclic nucleotide-activated monoatomic cation channel activity"/>
    <property type="evidence" value="ECO:0007669"/>
    <property type="project" value="InterPro"/>
</dbReference>
<dbReference type="InterPro" id="IPR000595">
    <property type="entry name" value="cNMP-bd_dom"/>
</dbReference>
<dbReference type="InterPro" id="IPR018490">
    <property type="entry name" value="cNMP-bd_dom_sf"/>
</dbReference>
<reference evidence="11" key="1">
    <citation type="submission" date="2021-02" db="EMBL/GenBank/DDBJ databases">
        <authorList>
            <person name="Dougan E. K."/>
            <person name="Rhodes N."/>
            <person name="Thang M."/>
            <person name="Chan C."/>
        </authorList>
    </citation>
    <scope>NUCLEOTIDE SEQUENCE</scope>
</reference>
<dbReference type="Gene3D" id="2.60.120.10">
    <property type="entry name" value="Jelly Rolls"/>
    <property type="match status" value="5"/>
</dbReference>
<gene>
    <name evidence="11" type="ORF">PGLA2088_LOCUS911</name>
</gene>
<dbReference type="InterPro" id="IPR050866">
    <property type="entry name" value="CNG_cation_channel"/>
</dbReference>
<dbReference type="SUPFAM" id="SSF51206">
    <property type="entry name" value="cAMP-binding domain-like"/>
    <property type="match status" value="5"/>
</dbReference>
<feature type="domain" description="Cyclic nucleotide-binding" evidence="10">
    <location>
        <begin position="945"/>
        <end position="1064"/>
    </location>
</feature>
<keyword evidence="3" id="KW-0812">Transmembrane</keyword>
<comment type="caution">
    <text evidence="11">The sequence shown here is derived from an EMBL/GenBank/DDBJ whole genome shotgun (WGS) entry which is preliminary data.</text>
</comment>
<feature type="domain" description="Cyclic nucleotide-binding" evidence="10">
    <location>
        <begin position="680"/>
        <end position="776"/>
    </location>
</feature>
<proteinExistence type="predicted"/>
<evidence type="ECO:0000256" key="9">
    <source>
        <dbReference type="SAM" id="MobiDB-lite"/>
    </source>
</evidence>
<dbReference type="InterPro" id="IPR018488">
    <property type="entry name" value="cNMP-bd_CS"/>
</dbReference>
<dbReference type="Proteomes" id="UP000626109">
    <property type="component" value="Unassembled WGS sequence"/>
</dbReference>
<evidence type="ECO:0000256" key="7">
    <source>
        <dbReference type="ARBA" id="ARBA00023286"/>
    </source>
</evidence>